<organism evidence="9 10">
    <name type="scientific">Trypanosoma cruzi marinkellei</name>
    <dbReference type="NCBI Taxonomy" id="85056"/>
    <lineage>
        <taxon>Eukaryota</taxon>
        <taxon>Discoba</taxon>
        <taxon>Euglenozoa</taxon>
        <taxon>Kinetoplastea</taxon>
        <taxon>Metakinetoplastina</taxon>
        <taxon>Trypanosomatida</taxon>
        <taxon>Trypanosomatidae</taxon>
        <taxon>Trypanosoma</taxon>
        <taxon>Schizotrypanum</taxon>
    </lineage>
</organism>
<comment type="catalytic activity">
    <reaction evidence="7">
        <text>L-cysteinyl-[protein] + hexadecanoyl-CoA = S-hexadecanoyl-L-cysteinyl-[protein] + CoA</text>
        <dbReference type="Rhea" id="RHEA:36683"/>
        <dbReference type="Rhea" id="RHEA-COMP:10131"/>
        <dbReference type="Rhea" id="RHEA-COMP:11032"/>
        <dbReference type="ChEBI" id="CHEBI:29950"/>
        <dbReference type="ChEBI" id="CHEBI:57287"/>
        <dbReference type="ChEBI" id="CHEBI:57379"/>
        <dbReference type="ChEBI" id="CHEBI:74151"/>
        <dbReference type="EC" id="2.3.1.225"/>
    </reaction>
</comment>
<evidence type="ECO:0000256" key="3">
    <source>
        <dbReference type="ARBA" id="ARBA00022692"/>
    </source>
</evidence>
<feature type="domain" description="Palmitoyltransferase DHHC" evidence="8">
    <location>
        <begin position="150"/>
        <end position="279"/>
    </location>
</feature>
<evidence type="ECO:0000256" key="6">
    <source>
        <dbReference type="ARBA" id="ARBA00023315"/>
    </source>
</evidence>
<dbReference type="PROSITE" id="PS50216">
    <property type="entry name" value="DHHC"/>
    <property type="match status" value="1"/>
</dbReference>
<dbReference type="OrthoDB" id="9909019at2759"/>
<evidence type="ECO:0000256" key="1">
    <source>
        <dbReference type="ARBA" id="ARBA00004141"/>
    </source>
</evidence>
<keyword evidence="5 7" id="KW-0472">Membrane</keyword>
<evidence type="ECO:0000313" key="9">
    <source>
        <dbReference type="EMBL" id="EKF31004.1"/>
    </source>
</evidence>
<dbReference type="PANTHER" id="PTHR12246">
    <property type="entry name" value="PALMITOYLTRANSFERASE ZDHHC16"/>
    <property type="match status" value="1"/>
</dbReference>
<evidence type="ECO:0000313" key="10">
    <source>
        <dbReference type="Proteomes" id="UP000007350"/>
    </source>
</evidence>
<keyword evidence="10" id="KW-1185">Reference proteome</keyword>
<comment type="similarity">
    <text evidence="7">Belongs to the DHHC palmitoyltransferase family.</text>
</comment>
<comment type="subcellular location">
    <subcellularLocation>
        <location evidence="1">Membrane</location>
        <topology evidence="1">Multi-pass membrane protein</topology>
    </subcellularLocation>
</comment>
<gene>
    <name evidence="9" type="ORF">MOQ_005165</name>
</gene>
<feature type="transmembrane region" description="Helical" evidence="7">
    <location>
        <begin position="6"/>
        <end position="30"/>
    </location>
</feature>
<evidence type="ECO:0000256" key="2">
    <source>
        <dbReference type="ARBA" id="ARBA00022679"/>
    </source>
</evidence>
<keyword evidence="2 7" id="KW-0808">Transferase</keyword>
<evidence type="ECO:0000259" key="8">
    <source>
        <dbReference type="Pfam" id="PF01529"/>
    </source>
</evidence>
<dbReference type="EMBL" id="AHKC01011151">
    <property type="protein sequence ID" value="EKF31004.1"/>
    <property type="molecule type" value="Genomic_DNA"/>
</dbReference>
<dbReference type="Pfam" id="PF01529">
    <property type="entry name" value="DHHC"/>
    <property type="match status" value="1"/>
</dbReference>
<reference evidence="9 10" key="1">
    <citation type="journal article" date="2012" name="BMC Genomics">
        <title>Comparative genomic analysis of human infective Trypanosoma cruzi lineages with the bat-restricted subspecies T. cruzi marinkellei.</title>
        <authorList>
            <person name="Franzen O."/>
            <person name="Talavera-Lopez C."/>
            <person name="Ochaya S."/>
            <person name="Butler C.E."/>
            <person name="Messenger L.A."/>
            <person name="Lewis M.D."/>
            <person name="Llewellyn M.S."/>
            <person name="Marinkelle C.J."/>
            <person name="Tyler K.M."/>
            <person name="Miles M.A."/>
            <person name="Andersson B."/>
        </authorList>
    </citation>
    <scope>NUCLEOTIDE SEQUENCE [LARGE SCALE GENOMIC DNA]</scope>
    <source>
        <strain evidence="9 10">B7</strain>
    </source>
</reference>
<dbReference type="InterPro" id="IPR039859">
    <property type="entry name" value="PFA4/ZDH16/20/ERF2-like"/>
</dbReference>
<keyword evidence="4 7" id="KW-1133">Transmembrane helix</keyword>
<dbReference type="Proteomes" id="UP000007350">
    <property type="component" value="Unassembled WGS sequence"/>
</dbReference>
<comment type="domain">
    <text evidence="7">The DHHC domain is required for palmitoyltransferase activity.</text>
</comment>
<accession>K2MZ05</accession>
<protein>
    <recommendedName>
        <fullName evidence="7">Palmitoyltransferase</fullName>
        <ecNumber evidence="7">2.3.1.225</ecNumber>
    </recommendedName>
</protein>
<keyword evidence="6 7" id="KW-0012">Acyltransferase</keyword>
<feature type="transmembrane region" description="Helical" evidence="7">
    <location>
        <begin position="94"/>
        <end position="119"/>
    </location>
</feature>
<feature type="transmembrane region" description="Helical" evidence="7">
    <location>
        <begin position="242"/>
        <end position="264"/>
    </location>
</feature>
<dbReference type="GO" id="GO:0019706">
    <property type="term" value="F:protein-cysteine S-palmitoyltransferase activity"/>
    <property type="evidence" value="ECO:0007669"/>
    <property type="project" value="UniProtKB-EC"/>
</dbReference>
<feature type="transmembrane region" description="Helical" evidence="7">
    <location>
        <begin position="50"/>
        <end position="82"/>
    </location>
</feature>
<name>K2MZ05_TRYCR</name>
<feature type="transmembrane region" description="Helical" evidence="7">
    <location>
        <begin position="195"/>
        <end position="222"/>
    </location>
</feature>
<dbReference type="AlphaFoldDB" id="K2MZ05"/>
<dbReference type="EC" id="2.3.1.225" evidence="7"/>
<keyword evidence="3 7" id="KW-0812">Transmembrane</keyword>
<comment type="caution">
    <text evidence="9">The sequence shown here is derived from an EMBL/GenBank/DDBJ whole genome shotgun (WGS) entry which is preliminary data.</text>
</comment>
<evidence type="ECO:0000256" key="4">
    <source>
        <dbReference type="ARBA" id="ARBA00022989"/>
    </source>
</evidence>
<dbReference type="GO" id="GO:0016020">
    <property type="term" value="C:membrane"/>
    <property type="evidence" value="ECO:0007669"/>
    <property type="project" value="UniProtKB-SubCell"/>
</dbReference>
<evidence type="ECO:0000256" key="5">
    <source>
        <dbReference type="ARBA" id="ARBA00023136"/>
    </source>
</evidence>
<sequence length="363" mass="41822">MSVFLFFFFSPFVIFLLGCCFCIYNFFFLLKHMGSMISPIVRIFSSLGSFIYVGLQLGGIVTLFFGISLIVGCTVTISRIALPLLATPGTPYFFLLWMTCSVLSFATLFNYVAAASFISPCVDPEETMRLAIEGDLLSPEKRHRLLDAPSRYCNSCRRYKAPREHHCRVCNRCVAKMDHHCPWINNCVDAENHRYFFLMIVYLFFSTGIAFFILSMAYVRLWWYGEAKGNVYGPYAYRLRSFPLYLTFALCGTIFVCMFFFIFWSGLHVLKNETQIERVIVGNKERLLRNSMMPFRNPYDLGRWHNLLTLLETNDDPVLNQAKKGGMMMKTALLLWLALPTLRSSSCDGVHYPTFDNEVMLPV</sequence>
<dbReference type="InterPro" id="IPR001594">
    <property type="entry name" value="Palmitoyltrfase_DHHC"/>
</dbReference>
<evidence type="ECO:0000256" key="7">
    <source>
        <dbReference type="RuleBase" id="RU079119"/>
    </source>
</evidence>
<proteinExistence type="inferred from homology"/>